<dbReference type="eggNOG" id="COG2373">
    <property type="taxonomic scope" value="Bacteria"/>
</dbReference>
<dbReference type="InterPro" id="IPR037066">
    <property type="entry name" value="Plug_dom_sf"/>
</dbReference>
<dbReference type="Proteomes" id="UP000018004">
    <property type="component" value="Unassembled WGS sequence"/>
</dbReference>
<dbReference type="Gene3D" id="2.170.130.10">
    <property type="entry name" value="TonB-dependent receptor, plug domain"/>
    <property type="match status" value="1"/>
</dbReference>
<proteinExistence type="predicted"/>
<sequence>MKKIISILILLFATNNLVLGQSIPTSISQINSIEESLYLHCNTTTLLSGETLLFKVYAINPHNKTFSTVSKIGYVEMLDSQNNSVMTQKINLKNGTGQGDFFITTTLKTGNYKLITYTNWTLNKTGNGVYQTDVFIINPFERNDLTETDKKAFANNTQTDDLQTVQKEETTKANNNLLTVKTDKSKYVTREKINLVIHSALENGLKGNFSVSVRKTDSLPIAKPTNSVDFLNTVASKNNSNAKKSRFLPELRGEILSGKITAKDGSKNLNDKVVSLSIPGKYFGFKMAKTDESGRFNFILDEHPGASNAVIQVTEKDRSEYTITLEETEKPDFKTLTTANPLGLNSKNKSDIENRSIANQIENNYYLKKRDSLINSTKTIPFFHPLQKEYILDDYNRFPTLKETIIEILKEVYHKKSKETYSIHLRDYTGQGEAYGESLVMIDGLQLQDVNELFEYDMQNIYKVSLVNQGYVYGPKVFNGVINFVTKKSDYETKASGDFIKTVTLNRPQTIKKYFHPDYSEKKSERIPDYRYQLLWQPEVILTGEETTLSFFASDIKGEFQISIEGFTDNGNAVSIREFITIE</sequence>
<dbReference type="EMBL" id="AVGG01000002">
    <property type="protein sequence ID" value="ESU29387.1"/>
    <property type="molecule type" value="Genomic_DNA"/>
</dbReference>
<feature type="chain" id="PRO_5004751000" description="TonB-dependent receptor plug domain-containing protein" evidence="1">
    <location>
        <begin position="21"/>
        <end position="583"/>
    </location>
</feature>
<dbReference type="STRING" id="1341181.FLJC2902T_07860"/>
<feature type="signal peptide" evidence="1">
    <location>
        <begin position="1"/>
        <end position="20"/>
    </location>
</feature>
<comment type="caution">
    <text evidence="2">The sequence shown here is derived from an EMBL/GenBank/DDBJ whole genome shotgun (WGS) entry which is preliminary data.</text>
</comment>
<dbReference type="RefSeq" id="WP_023578455.1">
    <property type="nucleotide sequence ID" value="NZ_AVGG01000002.1"/>
</dbReference>
<keyword evidence="3" id="KW-1185">Reference proteome</keyword>
<evidence type="ECO:0000313" key="2">
    <source>
        <dbReference type="EMBL" id="ESU29387.1"/>
    </source>
</evidence>
<gene>
    <name evidence="2" type="ORF">FLJC2902T_07860</name>
</gene>
<dbReference type="AlphaFoldDB" id="V6ST81"/>
<dbReference type="Gene3D" id="2.60.40.1930">
    <property type="match status" value="1"/>
</dbReference>
<name>V6ST81_9FLAO</name>
<evidence type="ECO:0008006" key="4">
    <source>
        <dbReference type="Google" id="ProtNLM"/>
    </source>
</evidence>
<dbReference type="PATRIC" id="fig|1341181.4.peg.780"/>
<accession>V6ST81</accession>
<protein>
    <recommendedName>
        <fullName evidence="4">TonB-dependent receptor plug domain-containing protein</fullName>
    </recommendedName>
</protein>
<reference evidence="2 3" key="1">
    <citation type="submission" date="2013-08" db="EMBL/GenBank/DDBJ databases">
        <title>Flavobacterium limnosediminis JC2902 genome sequencing.</title>
        <authorList>
            <person name="Lee K."/>
            <person name="Yi H."/>
            <person name="Park S."/>
            <person name="Chun J."/>
        </authorList>
    </citation>
    <scope>NUCLEOTIDE SEQUENCE [LARGE SCALE GENOMIC DNA]</scope>
    <source>
        <strain evidence="2 3">JC2902</strain>
    </source>
</reference>
<evidence type="ECO:0000256" key="1">
    <source>
        <dbReference type="SAM" id="SignalP"/>
    </source>
</evidence>
<dbReference type="OrthoDB" id="679547at2"/>
<evidence type="ECO:0000313" key="3">
    <source>
        <dbReference type="Proteomes" id="UP000018004"/>
    </source>
</evidence>
<organism evidence="2 3">
    <name type="scientific">Flavobacterium limnosediminis JC2902</name>
    <dbReference type="NCBI Taxonomy" id="1341181"/>
    <lineage>
        <taxon>Bacteria</taxon>
        <taxon>Pseudomonadati</taxon>
        <taxon>Bacteroidota</taxon>
        <taxon>Flavobacteriia</taxon>
        <taxon>Flavobacteriales</taxon>
        <taxon>Flavobacteriaceae</taxon>
        <taxon>Flavobacterium</taxon>
    </lineage>
</organism>
<keyword evidence="1" id="KW-0732">Signal</keyword>